<dbReference type="Ensembl" id="ENSPTET00000013284.1">
    <property type="protein sequence ID" value="ENSPTEP00000008719.1"/>
    <property type="gene ID" value="ENSPTEG00000009905.1"/>
</dbReference>
<reference evidence="2" key="2">
    <citation type="submission" date="2025-09" db="UniProtKB">
        <authorList>
            <consortium name="Ensembl"/>
        </authorList>
    </citation>
    <scope>IDENTIFICATION</scope>
</reference>
<dbReference type="Pfam" id="PF05018">
    <property type="entry name" value="CFA20_dom"/>
    <property type="match status" value="1"/>
</dbReference>
<evidence type="ECO:0000259" key="1">
    <source>
        <dbReference type="Pfam" id="PF05018"/>
    </source>
</evidence>
<name>A0A8C9GRU1_9PRIM</name>
<accession>A0A8C9GRU1</accession>
<dbReference type="InterPro" id="IPR040441">
    <property type="entry name" value="CFA20/CFAP20DC"/>
</dbReference>
<reference evidence="2" key="1">
    <citation type="submission" date="2025-08" db="UniProtKB">
        <authorList>
            <consortium name="Ensembl"/>
        </authorList>
    </citation>
    <scope>IDENTIFICATION</scope>
</reference>
<evidence type="ECO:0000313" key="3">
    <source>
        <dbReference type="Proteomes" id="UP000694416"/>
    </source>
</evidence>
<dbReference type="AlphaFoldDB" id="A0A8C9GRU1"/>
<dbReference type="InterPro" id="IPR007714">
    <property type="entry name" value="CFA20_dom"/>
</dbReference>
<proteinExistence type="predicted"/>
<organism evidence="2 3">
    <name type="scientific">Piliocolobus tephrosceles</name>
    <name type="common">Ugandan red Colobus</name>
    <dbReference type="NCBI Taxonomy" id="591936"/>
    <lineage>
        <taxon>Eukaryota</taxon>
        <taxon>Metazoa</taxon>
        <taxon>Chordata</taxon>
        <taxon>Craniata</taxon>
        <taxon>Vertebrata</taxon>
        <taxon>Euteleostomi</taxon>
        <taxon>Mammalia</taxon>
        <taxon>Eutheria</taxon>
        <taxon>Euarchontoglires</taxon>
        <taxon>Primates</taxon>
        <taxon>Haplorrhini</taxon>
        <taxon>Catarrhini</taxon>
        <taxon>Cercopithecidae</taxon>
        <taxon>Colobinae</taxon>
        <taxon>Piliocolobus</taxon>
    </lineage>
</organism>
<keyword evidence="3" id="KW-1185">Reference proteome</keyword>
<dbReference type="PANTHER" id="PTHR12458">
    <property type="entry name" value="ORF PROTEIN"/>
    <property type="match status" value="1"/>
</dbReference>
<evidence type="ECO:0000313" key="2">
    <source>
        <dbReference type="Ensembl" id="ENSPTEP00000008719.1"/>
    </source>
</evidence>
<protein>
    <submittedName>
        <fullName evidence="2">Cilia- and flagella-associated protein 20-like</fullName>
    </submittedName>
</protein>
<feature type="domain" description="CFA20" evidence="1">
    <location>
        <begin position="40"/>
        <end position="206"/>
    </location>
</feature>
<sequence>MRKNMHNIAMSIWKQHAICIISLRGRKRICITDSFLIKHISKPLEMWKMKTKKGCVRKVIDDALQLSAIEIVSENTSDSYIYTAPGKYSTLAISLPIIVLIVKNMNKFFSFRISIMDNTKSRRTFRISNFQTVTRLSNKWCTMPLVLDEGWNVIQINLKDYTEKAFKTKYIETMDIQINASIRIRCIYFCDRIYQNEELKDEFKIFFKKKEKIKYTPPQNITNPHKKIGLQNVISDKKKKKMVTEVDADKTNVNQPEPEEKRSTITNNKNINVVNETKGASNHVLTDITTGVTYNTTEGITSNEKHEYVDMMEELESYNENKDNIFENNTNDEEDVYLEKIIDLVDDGNKNVDSDELKDTMLQNDTYQEDIINDNNVTVVQDLKMDMDHIIYDEVNYEKYNNDDE</sequence>
<dbReference type="Proteomes" id="UP000694416">
    <property type="component" value="Unplaced"/>
</dbReference>